<dbReference type="PANTHER" id="PTHR42844">
    <property type="entry name" value="DIHYDRONEOPTERIN ALDOLASE 1-RELATED"/>
    <property type="match status" value="1"/>
</dbReference>
<dbReference type="SUPFAM" id="SSF55620">
    <property type="entry name" value="Tetrahydrobiopterin biosynthesis enzymes-like"/>
    <property type="match status" value="1"/>
</dbReference>
<reference evidence="8 9" key="1">
    <citation type="submission" date="2018-11" db="EMBL/GenBank/DDBJ databases">
        <title>Genomic Encyclopedia of Type Strains, Phase IV (KMG-IV): sequencing the most valuable type-strain genomes for metagenomic binning, comparative biology and taxonomic classification.</title>
        <authorList>
            <person name="Goeker M."/>
        </authorList>
    </citation>
    <scope>NUCLEOTIDE SEQUENCE [LARGE SCALE GENOMIC DNA]</scope>
    <source>
        <strain evidence="8 9">DSM 29158</strain>
    </source>
</reference>
<dbReference type="NCBIfam" id="TIGR00525">
    <property type="entry name" value="folB"/>
    <property type="match status" value="1"/>
</dbReference>
<evidence type="ECO:0000259" key="7">
    <source>
        <dbReference type="SMART" id="SM00905"/>
    </source>
</evidence>
<dbReference type="Pfam" id="PF02152">
    <property type="entry name" value="FolB"/>
    <property type="match status" value="1"/>
</dbReference>
<dbReference type="EMBL" id="RKRK01000007">
    <property type="protein sequence ID" value="RPF54462.1"/>
    <property type="molecule type" value="Genomic_DNA"/>
</dbReference>
<dbReference type="FunFam" id="3.30.1130.10:FF:000003">
    <property type="entry name" value="7,8-dihydroneopterin aldolase"/>
    <property type="match status" value="1"/>
</dbReference>
<comment type="caution">
    <text evidence="8">The sequence shown here is derived from an EMBL/GenBank/DDBJ whole genome shotgun (WGS) entry which is preliminary data.</text>
</comment>
<keyword evidence="4 6" id="KW-0289">Folate biosynthesis</keyword>
<proteinExistence type="inferred from homology"/>
<dbReference type="GO" id="GO:0046656">
    <property type="term" value="P:folic acid biosynthetic process"/>
    <property type="evidence" value="ECO:0007669"/>
    <property type="project" value="UniProtKB-UniRule"/>
</dbReference>
<dbReference type="InterPro" id="IPR006157">
    <property type="entry name" value="FolB_dom"/>
</dbReference>
<evidence type="ECO:0000256" key="2">
    <source>
        <dbReference type="ARBA" id="ARBA00005013"/>
    </source>
</evidence>
<dbReference type="CDD" id="cd00534">
    <property type="entry name" value="DHNA_DHNTPE"/>
    <property type="match status" value="1"/>
</dbReference>
<dbReference type="AlphaFoldDB" id="A0A1Q1G3I2"/>
<dbReference type="Proteomes" id="UP000277108">
    <property type="component" value="Unassembled WGS sequence"/>
</dbReference>
<comment type="function">
    <text evidence="6">Catalyzes the conversion of 7,8-dihydroneopterin to 6-hydroxymethyl-7,8-dihydropterin.</text>
</comment>
<dbReference type="OrthoDB" id="9803748at2"/>
<dbReference type="InterPro" id="IPR006156">
    <property type="entry name" value="Dihydroneopterin_aldolase"/>
</dbReference>
<organism evidence="8 9">
    <name type="scientific">Abyssicoccus albus</name>
    <dbReference type="NCBI Taxonomy" id="1817405"/>
    <lineage>
        <taxon>Bacteria</taxon>
        <taxon>Bacillati</taxon>
        <taxon>Bacillota</taxon>
        <taxon>Bacilli</taxon>
        <taxon>Bacillales</taxon>
        <taxon>Abyssicoccaceae</taxon>
    </lineage>
</organism>
<evidence type="ECO:0000256" key="4">
    <source>
        <dbReference type="ARBA" id="ARBA00022909"/>
    </source>
</evidence>
<accession>A0A3N5C4V5</accession>
<dbReference type="GO" id="GO:0046654">
    <property type="term" value="P:tetrahydrofolate biosynthetic process"/>
    <property type="evidence" value="ECO:0007669"/>
    <property type="project" value="UniProtKB-UniRule"/>
</dbReference>
<evidence type="ECO:0000256" key="6">
    <source>
        <dbReference type="RuleBase" id="RU362079"/>
    </source>
</evidence>
<dbReference type="InterPro" id="IPR043133">
    <property type="entry name" value="GTP-CH-I_C/QueF"/>
</dbReference>
<dbReference type="GO" id="GO:0004150">
    <property type="term" value="F:dihydroneopterin aldolase activity"/>
    <property type="evidence" value="ECO:0007669"/>
    <property type="project" value="UniProtKB-UniRule"/>
</dbReference>
<comment type="similarity">
    <text evidence="3 6">Belongs to the DHNA family.</text>
</comment>
<comment type="pathway">
    <text evidence="2 6">Cofactor biosynthesis; tetrahydrofolate biosynthesis; 2-amino-4-hydroxy-6-hydroxymethyl-7,8-dihydropteridine diphosphate from 7,8-dihydroneopterin triphosphate: step 3/4.</text>
</comment>
<dbReference type="Gene3D" id="3.30.1130.10">
    <property type="match status" value="1"/>
</dbReference>
<evidence type="ECO:0000313" key="8">
    <source>
        <dbReference type="EMBL" id="RPF54462.1"/>
    </source>
</evidence>
<dbReference type="GO" id="GO:0005737">
    <property type="term" value="C:cytoplasm"/>
    <property type="evidence" value="ECO:0007669"/>
    <property type="project" value="TreeGrafter"/>
</dbReference>
<keyword evidence="9" id="KW-1185">Reference proteome</keyword>
<sequence>MDKIHIEGVRGYAYHGALSAEHELGQQFIADVTMSVDLHEAGVDDDLSSTVHYGEAYEVIHETLTKTRKDLIEAVAEQIASELFKQFERVDGVLVTIKKPNAPIPGVFDYVSVTIDRRRSTAHG</sequence>
<protein>
    <recommendedName>
        <fullName evidence="6">7,8-dihydroneopterin aldolase</fullName>
        <ecNumber evidence="6">4.1.2.25</ecNumber>
    </recommendedName>
</protein>
<dbReference type="NCBIfam" id="TIGR00526">
    <property type="entry name" value="folB_dom"/>
    <property type="match status" value="1"/>
</dbReference>
<accession>A0A1Q1G3I2</accession>
<gene>
    <name evidence="8" type="ORF">EDD62_1763</name>
</gene>
<comment type="catalytic activity">
    <reaction evidence="1 6">
        <text>7,8-dihydroneopterin = 6-hydroxymethyl-7,8-dihydropterin + glycolaldehyde</text>
        <dbReference type="Rhea" id="RHEA:10540"/>
        <dbReference type="ChEBI" id="CHEBI:17001"/>
        <dbReference type="ChEBI" id="CHEBI:17071"/>
        <dbReference type="ChEBI" id="CHEBI:44841"/>
        <dbReference type="EC" id="4.1.2.25"/>
    </reaction>
</comment>
<evidence type="ECO:0000313" key="9">
    <source>
        <dbReference type="Proteomes" id="UP000277108"/>
    </source>
</evidence>
<keyword evidence="5 6" id="KW-0456">Lyase</keyword>
<dbReference type="UniPathway" id="UPA00077">
    <property type="reaction ID" value="UER00154"/>
</dbReference>
<dbReference type="EC" id="4.1.2.25" evidence="6"/>
<dbReference type="SMART" id="SM00905">
    <property type="entry name" value="FolB"/>
    <property type="match status" value="1"/>
</dbReference>
<name>A0A1Q1G3I2_9BACL</name>
<evidence type="ECO:0000256" key="5">
    <source>
        <dbReference type="ARBA" id="ARBA00023239"/>
    </source>
</evidence>
<evidence type="ECO:0000256" key="1">
    <source>
        <dbReference type="ARBA" id="ARBA00001353"/>
    </source>
</evidence>
<evidence type="ECO:0000256" key="3">
    <source>
        <dbReference type="ARBA" id="ARBA00005708"/>
    </source>
</evidence>
<dbReference type="PANTHER" id="PTHR42844:SF1">
    <property type="entry name" value="DIHYDRONEOPTERIN ALDOLASE 1-RELATED"/>
    <property type="match status" value="1"/>
</dbReference>
<dbReference type="RefSeq" id="WP_077140997.1">
    <property type="nucleotide sequence ID" value="NZ_CBCSGK010000008.1"/>
</dbReference>
<feature type="domain" description="Dihydroneopterin aldolase/epimerase" evidence="7">
    <location>
        <begin position="4"/>
        <end position="117"/>
    </location>
</feature>
<dbReference type="STRING" id="1849491.BVH56_08415"/>